<dbReference type="PANTHER" id="PTHR20275">
    <property type="entry name" value="NAD KINASE"/>
    <property type="match status" value="1"/>
</dbReference>
<dbReference type="EC" id="2.7.1.23" evidence="6"/>
<dbReference type="SUPFAM" id="SSF111331">
    <property type="entry name" value="NAD kinase/diacylglycerol kinase-like"/>
    <property type="match status" value="1"/>
</dbReference>
<evidence type="ECO:0000313" key="8">
    <source>
        <dbReference type="Proteomes" id="UP000233387"/>
    </source>
</evidence>
<name>A0A2N3IF71_9BACT</name>
<gene>
    <name evidence="6" type="primary">nadK</name>
    <name evidence="7" type="ORF">Rain11_1528</name>
</gene>
<comment type="subcellular location">
    <subcellularLocation>
        <location evidence="6">Cytoplasm</location>
    </subcellularLocation>
</comment>
<comment type="function">
    <text evidence="6">Involved in the regulation of the intracellular balance of NAD and NADP, and is a key enzyme in the biosynthesis of NADP. Catalyzes specifically the phosphorylation on 2'-hydroxyl of the adenosine moiety of NAD to yield NADP.</text>
</comment>
<dbReference type="Pfam" id="PF01513">
    <property type="entry name" value="NAD_kinase"/>
    <property type="match status" value="1"/>
</dbReference>
<keyword evidence="6" id="KW-0963">Cytoplasm</keyword>
<organism evidence="7 8">
    <name type="scientific">Raineya orbicola</name>
    <dbReference type="NCBI Taxonomy" id="2016530"/>
    <lineage>
        <taxon>Bacteria</taxon>
        <taxon>Pseudomonadati</taxon>
        <taxon>Bacteroidota</taxon>
        <taxon>Cytophagia</taxon>
        <taxon>Cytophagales</taxon>
        <taxon>Raineyaceae</taxon>
        <taxon>Raineya</taxon>
    </lineage>
</organism>
<dbReference type="GO" id="GO:0019674">
    <property type="term" value="P:NAD+ metabolic process"/>
    <property type="evidence" value="ECO:0007669"/>
    <property type="project" value="InterPro"/>
</dbReference>
<comment type="catalytic activity">
    <reaction evidence="5 6">
        <text>NAD(+) + ATP = ADP + NADP(+) + H(+)</text>
        <dbReference type="Rhea" id="RHEA:18629"/>
        <dbReference type="ChEBI" id="CHEBI:15378"/>
        <dbReference type="ChEBI" id="CHEBI:30616"/>
        <dbReference type="ChEBI" id="CHEBI:57540"/>
        <dbReference type="ChEBI" id="CHEBI:58349"/>
        <dbReference type="ChEBI" id="CHEBI:456216"/>
        <dbReference type="EC" id="2.7.1.23"/>
    </reaction>
</comment>
<keyword evidence="6" id="KW-0547">Nucleotide-binding</keyword>
<evidence type="ECO:0000313" key="7">
    <source>
        <dbReference type="EMBL" id="PKQ68873.1"/>
    </source>
</evidence>
<feature type="binding site" evidence="6">
    <location>
        <begin position="187"/>
        <end position="192"/>
    </location>
    <ligand>
        <name>NAD(+)</name>
        <dbReference type="ChEBI" id="CHEBI:57540"/>
    </ligand>
</feature>
<keyword evidence="4 6" id="KW-0520">NAD</keyword>
<dbReference type="InterPro" id="IPR002504">
    <property type="entry name" value="NADK"/>
</dbReference>
<reference evidence="7 8" key="1">
    <citation type="submission" date="2017-06" db="EMBL/GenBank/DDBJ databases">
        <title>Raineya orbicola gen. nov., sp. nov. a slightly thermophilic bacterium of the phylum Bacteroidetes and the description of Raineyaceae fam. nov.</title>
        <authorList>
            <person name="Albuquerque L."/>
            <person name="Polonia A.R.M."/>
            <person name="Barroso C."/>
            <person name="Froufe H.J.C."/>
            <person name="Lage O."/>
            <person name="Lobo-Da-Cunha A."/>
            <person name="Egas C."/>
            <person name="Da Costa M.S."/>
        </authorList>
    </citation>
    <scope>NUCLEOTIDE SEQUENCE [LARGE SCALE GENOMIC DNA]</scope>
    <source>
        <strain evidence="7 8">SPSPC-11</strain>
    </source>
</reference>
<dbReference type="GO" id="GO:0006741">
    <property type="term" value="P:NADP+ biosynthetic process"/>
    <property type="evidence" value="ECO:0007669"/>
    <property type="project" value="UniProtKB-UniRule"/>
</dbReference>
<keyword evidence="8" id="KW-1185">Reference proteome</keyword>
<keyword evidence="3 6" id="KW-0521">NADP</keyword>
<dbReference type="OrthoDB" id="9774737at2"/>
<dbReference type="EMBL" id="NKXO01000022">
    <property type="protein sequence ID" value="PKQ68873.1"/>
    <property type="molecule type" value="Genomic_DNA"/>
</dbReference>
<keyword evidence="1 6" id="KW-0808">Transferase</keyword>
<keyword evidence="2 6" id="KW-0418">Kinase</keyword>
<dbReference type="HAMAP" id="MF_00361">
    <property type="entry name" value="NAD_kinase"/>
    <property type="match status" value="1"/>
</dbReference>
<comment type="similarity">
    <text evidence="6">Belongs to the NAD kinase family.</text>
</comment>
<keyword evidence="6" id="KW-0067">ATP-binding</keyword>
<evidence type="ECO:0000256" key="4">
    <source>
        <dbReference type="ARBA" id="ARBA00023027"/>
    </source>
</evidence>
<dbReference type="GO" id="GO:0003951">
    <property type="term" value="F:NAD+ kinase activity"/>
    <property type="evidence" value="ECO:0007669"/>
    <property type="project" value="UniProtKB-UniRule"/>
</dbReference>
<evidence type="ECO:0000256" key="6">
    <source>
        <dbReference type="HAMAP-Rule" id="MF_00361"/>
    </source>
</evidence>
<dbReference type="GO" id="GO:0005737">
    <property type="term" value="C:cytoplasm"/>
    <property type="evidence" value="ECO:0007669"/>
    <property type="project" value="UniProtKB-SubCell"/>
</dbReference>
<dbReference type="RefSeq" id="WP_101358798.1">
    <property type="nucleotide sequence ID" value="NZ_NKXO01000022.1"/>
</dbReference>
<dbReference type="Proteomes" id="UP000233387">
    <property type="component" value="Unassembled WGS sequence"/>
</dbReference>
<dbReference type="GO" id="GO:0046872">
    <property type="term" value="F:metal ion binding"/>
    <property type="evidence" value="ECO:0007669"/>
    <property type="project" value="UniProtKB-UniRule"/>
</dbReference>
<sequence>MHIAIHGKVFQKEIRKYIQDLFTCLKKHNIEACVSASFYKVLKKSLIKHIPENIYEKPNELKNCQFFLSLGGDGTLLETVTHVGALEIPIVGINTGRLGFLATHSPSQIKNLLKNLTEGFYSIEERTLLHLESNKDIFEGYPFALNDFTITKRDTASMITVHTYIDGEYLNSYWADGLIIATPTGSTGYSLSCGGPLILPRSNNFVITPVSPHNLTVRPMVISDESVISFEIEGRSKNFLVSLDSRSRVIDASVQLAISKEKFKAKIVKANDTNFLDTLRSKLNWGWDARN</sequence>
<dbReference type="InterPro" id="IPR017437">
    <property type="entry name" value="ATP-NAD_kinase_PpnK-typ_C"/>
</dbReference>
<comment type="cofactor">
    <cofactor evidence="6">
        <name>a divalent metal cation</name>
        <dbReference type="ChEBI" id="CHEBI:60240"/>
    </cofactor>
</comment>
<dbReference type="Gene3D" id="3.40.50.10330">
    <property type="entry name" value="Probable inorganic polyphosphate/atp-NAD kinase, domain 1"/>
    <property type="match status" value="1"/>
</dbReference>
<comment type="caution">
    <text evidence="7">The sequence shown here is derived from an EMBL/GenBank/DDBJ whole genome shotgun (WGS) entry which is preliminary data.</text>
</comment>
<feature type="binding site" evidence="6">
    <location>
        <begin position="73"/>
        <end position="74"/>
    </location>
    <ligand>
        <name>NAD(+)</name>
        <dbReference type="ChEBI" id="CHEBI:57540"/>
    </ligand>
</feature>
<dbReference type="Gene3D" id="2.60.200.30">
    <property type="entry name" value="Probable inorganic polyphosphate/atp-NAD kinase, domain 2"/>
    <property type="match status" value="1"/>
</dbReference>
<protein>
    <recommendedName>
        <fullName evidence="6">NAD kinase</fullName>
        <ecNumber evidence="6">2.7.1.23</ecNumber>
    </recommendedName>
    <alternativeName>
        <fullName evidence="6">ATP-dependent NAD kinase</fullName>
    </alternativeName>
</protein>
<feature type="binding site" evidence="6">
    <location>
        <position position="176"/>
    </location>
    <ligand>
        <name>NAD(+)</name>
        <dbReference type="ChEBI" id="CHEBI:57540"/>
    </ligand>
</feature>
<dbReference type="InterPro" id="IPR016064">
    <property type="entry name" value="NAD/diacylglycerol_kinase_sf"/>
</dbReference>
<comment type="caution">
    <text evidence="6">Lacks conserved residue(s) required for the propagation of feature annotation.</text>
</comment>
<evidence type="ECO:0000256" key="3">
    <source>
        <dbReference type="ARBA" id="ARBA00022857"/>
    </source>
</evidence>
<dbReference type="InterPro" id="IPR017438">
    <property type="entry name" value="ATP-NAD_kinase_N"/>
</dbReference>
<accession>A0A2N3IF71</accession>
<evidence type="ECO:0000256" key="1">
    <source>
        <dbReference type="ARBA" id="ARBA00022679"/>
    </source>
</evidence>
<dbReference type="GO" id="GO:0051287">
    <property type="term" value="F:NAD binding"/>
    <property type="evidence" value="ECO:0007669"/>
    <property type="project" value="UniProtKB-ARBA"/>
</dbReference>
<dbReference type="NCBIfam" id="NF002521">
    <property type="entry name" value="PRK01911.1"/>
    <property type="match status" value="1"/>
</dbReference>
<feature type="active site" description="Proton acceptor" evidence="6">
    <location>
        <position position="73"/>
    </location>
</feature>
<dbReference type="GO" id="GO:0005524">
    <property type="term" value="F:ATP binding"/>
    <property type="evidence" value="ECO:0007669"/>
    <property type="project" value="UniProtKB-KW"/>
</dbReference>
<proteinExistence type="inferred from homology"/>
<dbReference type="AlphaFoldDB" id="A0A2N3IF71"/>
<dbReference type="Pfam" id="PF20143">
    <property type="entry name" value="NAD_kinase_C"/>
    <property type="match status" value="1"/>
</dbReference>
<feature type="binding site" evidence="6">
    <location>
        <begin position="146"/>
        <end position="147"/>
    </location>
    <ligand>
        <name>NAD(+)</name>
        <dbReference type="ChEBI" id="CHEBI:57540"/>
    </ligand>
</feature>
<evidence type="ECO:0000256" key="2">
    <source>
        <dbReference type="ARBA" id="ARBA00022777"/>
    </source>
</evidence>
<evidence type="ECO:0000256" key="5">
    <source>
        <dbReference type="ARBA" id="ARBA00047925"/>
    </source>
</evidence>
<dbReference type="PANTHER" id="PTHR20275:SF0">
    <property type="entry name" value="NAD KINASE"/>
    <property type="match status" value="1"/>
</dbReference>